<evidence type="ECO:0000313" key="4">
    <source>
        <dbReference type="Proteomes" id="UP000590740"/>
    </source>
</evidence>
<protein>
    <submittedName>
        <fullName evidence="3">Formate-dependent nitrite reductase cytochrome c552 subunit</fullName>
    </submittedName>
</protein>
<keyword evidence="4" id="KW-1185">Reference proteome</keyword>
<evidence type="ECO:0000259" key="2">
    <source>
        <dbReference type="Pfam" id="PF14522"/>
    </source>
</evidence>
<feature type="domain" description="Cytochrome c7-like" evidence="2">
    <location>
        <begin position="129"/>
        <end position="175"/>
    </location>
</feature>
<name>A0A7W7YEI4_9BACT</name>
<evidence type="ECO:0000313" key="3">
    <source>
        <dbReference type="EMBL" id="MBB5034557.1"/>
    </source>
</evidence>
<keyword evidence="1" id="KW-0812">Transmembrane</keyword>
<proteinExistence type="predicted"/>
<keyword evidence="1" id="KW-0472">Membrane</keyword>
<sequence>MGNFFPRWTNWLPLKLAIAVVFIAFGVSVGVAYYFTPKYTRVGYEPTQPVPFSHKIHAGQLGLDCRYCHSFGETSSHSNVPTNQTCFNCHGPGKGNIRSNSPKLEMVIKANETGKSIPWVKIHKAPDYVYFNHSAHLNRGISCVSCHGKINEMEVVRHDQPQSMGWCLDCHRNPENNLRPLEFVTKLDYKASDLKRADFYKGLIDKKVPVDEIATAIGGEGSKADSLEQIVALAEKTYGKEVTQTEVGTQIKKHWQIQPPDSCTACHR</sequence>
<dbReference type="Pfam" id="PF14522">
    <property type="entry name" value="Cytochrome_C7"/>
    <property type="match status" value="1"/>
</dbReference>
<dbReference type="Proteomes" id="UP000590740">
    <property type="component" value="Unassembled WGS sequence"/>
</dbReference>
<dbReference type="PANTHER" id="PTHR39425:SF1">
    <property type="entry name" value="CYTOCHROME C7-LIKE DOMAIN-CONTAINING PROTEIN"/>
    <property type="match status" value="1"/>
</dbReference>
<dbReference type="CDD" id="cd08168">
    <property type="entry name" value="Cytochrom_C3"/>
    <property type="match status" value="1"/>
</dbReference>
<organism evidence="3 4">
    <name type="scientific">Prosthecobacter vanneervenii</name>
    <dbReference type="NCBI Taxonomy" id="48466"/>
    <lineage>
        <taxon>Bacteria</taxon>
        <taxon>Pseudomonadati</taxon>
        <taxon>Verrucomicrobiota</taxon>
        <taxon>Verrucomicrobiia</taxon>
        <taxon>Verrucomicrobiales</taxon>
        <taxon>Verrucomicrobiaceae</taxon>
        <taxon>Prosthecobacter</taxon>
    </lineage>
</organism>
<dbReference type="InterPro" id="IPR029467">
    <property type="entry name" value="Cyt_c7-like"/>
</dbReference>
<accession>A0A7W7YEI4</accession>
<dbReference type="SUPFAM" id="SSF48695">
    <property type="entry name" value="Multiheme cytochromes"/>
    <property type="match status" value="1"/>
</dbReference>
<dbReference type="AlphaFoldDB" id="A0A7W7YEI4"/>
<dbReference type="PANTHER" id="PTHR39425">
    <property type="entry name" value="LIPOPROTEIN CYTOCHROME C"/>
    <property type="match status" value="1"/>
</dbReference>
<feature type="transmembrane region" description="Helical" evidence="1">
    <location>
        <begin position="12"/>
        <end position="35"/>
    </location>
</feature>
<dbReference type="EMBL" id="JACHIG010000010">
    <property type="protein sequence ID" value="MBB5034557.1"/>
    <property type="molecule type" value="Genomic_DNA"/>
</dbReference>
<gene>
    <name evidence="3" type="ORF">HNQ65_004162</name>
</gene>
<dbReference type="Gene3D" id="3.90.10.10">
    <property type="entry name" value="Cytochrome C3"/>
    <property type="match status" value="2"/>
</dbReference>
<keyword evidence="1" id="KW-1133">Transmembrane helix</keyword>
<comment type="caution">
    <text evidence="3">The sequence shown here is derived from an EMBL/GenBank/DDBJ whole genome shotgun (WGS) entry which is preliminary data.</text>
</comment>
<dbReference type="RefSeq" id="WP_184342480.1">
    <property type="nucleotide sequence ID" value="NZ_JACHIG010000010.1"/>
</dbReference>
<reference evidence="3 4" key="1">
    <citation type="submission" date="2020-08" db="EMBL/GenBank/DDBJ databases">
        <title>Genomic Encyclopedia of Type Strains, Phase IV (KMG-IV): sequencing the most valuable type-strain genomes for metagenomic binning, comparative biology and taxonomic classification.</title>
        <authorList>
            <person name="Goeker M."/>
        </authorList>
    </citation>
    <scope>NUCLEOTIDE SEQUENCE [LARGE SCALE GENOMIC DNA]</scope>
    <source>
        <strain evidence="3 4">DSM 12252</strain>
    </source>
</reference>
<evidence type="ECO:0000256" key="1">
    <source>
        <dbReference type="SAM" id="Phobius"/>
    </source>
</evidence>
<dbReference type="InterPro" id="IPR036280">
    <property type="entry name" value="Multihaem_cyt_sf"/>
</dbReference>